<dbReference type="Gene3D" id="4.10.280.10">
    <property type="entry name" value="Helix-loop-helix DNA-binding domain"/>
    <property type="match status" value="1"/>
</dbReference>
<feature type="region of interest" description="Disordered" evidence="1">
    <location>
        <begin position="375"/>
        <end position="417"/>
    </location>
</feature>
<dbReference type="InterPro" id="IPR036638">
    <property type="entry name" value="HLH_DNA-bd_sf"/>
</dbReference>
<evidence type="ECO:0000313" key="3">
    <source>
        <dbReference type="EMBL" id="SCU97726.1"/>
    </source>
</evidence>
<dbReference type="EMBL" id="LT598461">
    <property type="protein sequence ID" value="SCU97726.1"/>
    <property type="molecule type" value="Genomic_DNA"/>
</dbReference>
<feature type="compositionally biased region" description="Basic residues" evidence="1">
    <location>
        <begin position="132"/>
        <end position="141"/>
    </location>
</feature>
<feature type="region of interest" description="Disordered" evidence="1">
    <location>
        <begin position="50"/>
        <end position="87"/>
    </location>
</feature>
<organism evidence="3 4">
    <name type="scientific">Lachancea dasiensis</name>
    <dbReference type="NCBI Taxonomy" id="1072105"/>
    <lineage>
        <taxon>Eukaryota</taxon>
        <taxon>Fungi</taxon>
        <taxon>Dikarya</taxon>
        <taxon>Ascomycota</taxon>
        <taxon>Saccharomycotina</taxon>
        <taxon>Saccharomycetes</taxon>
        <taxon>Saccharomycetales</taxon>
        <taxon>Saccharomycetaceae</taxon>
        <taxon>Lachancea</taxon>
    </lineage>
</organism>
<sequence>MINNFTHESPHNEAVPDGRSVLDQVDQYLTDQGTSRGVETSRSMLDLDLAAGYGQGPPADEHQMRTRPQHHRQRSKEGTNHQQHHPVPFNFDLDVSSIPNAANDARVVRPDMVFSPMMSPVVEPVPPGQSHQYHHHHHHHNSGSNANTPLLRSQASNLPHHAIPSSKAHCSPLSSPVLDPAADSNMVNLRRVTSSSSSRGKRTPMSTPALTATTVGTSTSSFGSASTTSKVVKNSPQLVHRRSAASIQTKHKQSIQTNWDEMFKLPDSSIPPPSLPLAAAAGYSPAGQQYQYQQPQQLQQSQHPQQQHHNHPDEFVHSRPNSSVSSERTQNSANSTVALSSLDLDLENYDYQPSHQHEVTPATLMNYPKVILPSTSHSAAQSPARDLSQLPAGVNSSNEIGNGSHHGGTNGPSSSTFIVASESPVIKAKNPSPVFSRPLATRKVSTGTTSVRGTPELKPHRKNSKNSLREKDDDEISVRFGDGDGEGPEDQHKKDIHKAAEQGRRNRLNSALAELHSLIPPELKDSILIPSKATTVELACTYIRELLARNHNPSNHG</sequence>
<evidence type="ECO:0000256" key="1">
    <source>
        <dbReference type="SAM" id="MobiDB-lite"/>
    </source>
</evidence>
<feature type="compositionally biased region" description="Polar residues" evidence="1">
    <location>
        <begin position="443"/>
        <end position="452"/>
    </location>
</feature>
<feature type="region of interest" description="Disordered" evidence="1">
    <location>
        <begin position="120"/>
        <end position="253"/>
    </location>
</feature>
<proteinExistence type="predicted"/>
<feature type="compositionally biased region" description="Polar residues" evidence="1">
    <location>
        <begin position="185"/>
        <end position="198"/>
    </location>
</feature>
<protein>
    <submittedName>
        <fullName evidence="3">LADA_0H07910g1_1</fullName>
    </submittedName>
</protein>
<dbReference type="Proteomes" id="UP000190274">
    <property type="component" value="Chromosome H"/>
</dbReference>
<dbReference type="PROSITE" id="PS50888">
    <property type="entry name" value="BHLH"/>
    <property type="match status" value="1"/>
</dbReference>
<accession>A0A1G4K293</accession>
<feature type="compositionally biased region" description="Polar residues" evidence="1">
    <location>
        <begin position="319"/>
        <end position="335"/>
    </location>
</feature>
<dbReference type="SUPFAM" id="SSF47459">
    <property type="entry name" value="HLH, helix-loop-helix DNA-binding domain"/>
    <property type="match status" value="1"/>
</dbReference>
<feature type="region of interest" description="Disordered" evidence="1">
    <location>
        <begin position="429"/>
        <end position="496"/>
    </location>
</feature>
<evidence type="ECO:0000259" key="2">
    <source>
        <dbReference type="PROSITE" id="PS50888"/>
    </source>
</evidence>
<feature type="compositionally biased region" description="Basic residues" evidence="1">
    <location>
        <begin position="239"/>
        <end position="253"/>
    </location>
</feature>
<feature type="compositionally biased region" description="Low complexity" evidence="1">
    <location>
        <begin position="206"/>
        <end position="229"/>
    </location>
</feature>
<dbReference type="SMART" id="SM00353">
    <property type="entry name" value="HLH"/>
    <property type="match status" value="1"/>
</dbReference>
<feature type="domain" description="BHLH" evidence="2">
    <location>
        <begin position="492"/>
        <end position="546"/>
    </location>
</feature>
<name>A0A1G4K293_9SACH</name>
<feature type="compositionally biased region" description="Polar residues" evidence="1">
    <location>
        <begin position="142"/>
        <end position="157"/>
    </location>
</feature>
<feature type="region of interest" description="Disordered" evidence="1">
    <location>
        <begin position="286"/>
        <end position="335"/>
    </location>
</feature>
<dbReference type="Pfam" id="PF00010">
    <property type="entry name" value="HLH"/>
    <property type="match status" value="1"/>
</dbReference>
<feature type="compositionally biased region" description="Low complexity" evidence="1">
    <location>
        <begin position="286"/>
        <end position="307"/>
    </location>
</feature>
<dbReference type="GO" id="GO:0046983">
    <property type="term" value="F:protein dimerization activity"/>
    <property type="evidence" value="ECO:0007669"/>
    <property type="project" value="InterPro"/>
</dbReference>
<keyword evidence="4" id="KW-1185">Reference proteome</keyword>
<dbReference type="OrthoDB" id="5344169at2759"/>
<gene>
    <name evidence="3" type="ORF">LADA_0H07910G</name>
</gene>
<dbReference type="STRING" id="1266660.A0A1G4K293"/>
<reference evidence="3 4" key="1">
    <citation type="submission" date="2016-03" db="EMBL/GenBank/DDBJ databases">
        <authorList>
            <person name="Devillers H."/>
        </authorList>
    </citation>
    <scope>NUCLEOTIDE SEQUENCE [LARGE SCALE GENOMIC DNA]</scope>
    <source>
        <strain evidence="3">CBS 10888</strain>
    </source>
</reference>
<dbReference type="AlphaFoldDB" id="A0A1G4K293"/>
<feature type="compositionally biased region" description="Basic residues" evidence="1">
    <location>
        <begin position="65"/>
        <end position="74"/>
    </location>
</feature>
<evidence type="ECO:0000313" key="4">
    <source>
        <dbReference type="Proteomes" id="UP000190274"/>
    </source>
</evidence>
<dbReference type="InterPro" id="IPR011598">
    <property type="entry name" value="bHLH_dom"/>
</dbReference>